<dbReference type="OrthoDB" id="2001996at2"/>
<sequence length="192" mass="22706">MKNEERILEAALEVVEDYTISGTRMHLIAKKAEMFPSNIHYYYRTKDELLLALQQKVLNKCLKLRADIRAHSKDTLESQLNVFFEQKKAFIMEYREYDYAEIDFWVQSRVDSNIKKGFADSFSGWREEIRQVLEKYIPDVPEEGKVYLSAHIVSILEGATIQYLMDEKSFDLDKYFAFGKKMILIMINAYKQ</sequence>
<keyword evidence="1 2" id="KW-0238">DNA-binding</keyword>
<evidence type="ECO:0000313" key="5">
    <source>
        <dbReference type="Proteomes" id="UP000199701"/>
    </source>
</evidence>
<dbReference type="Proteomes" id="UP000199701">
    <property type="component" value="Unassembled WGS sequence"/>
</dbReference>
<organism evidence="4 5">
    <name type="scientific">[Clostridium] fimetarium</name>
    <dbReference type="NCBI Taxonomy" id="99656"/>
    <lineage>
        <taxon>Bacteria</taxon>
        <taxon>Bacillati</taxon>
        <taxon>Bacillota</taxon>
        <taxon>Clostridia</taxon>
        <taxon>Lachnospirales</taxon>
        <taxon>Lachnospiraceae</taxon>
    </lineage>
</organism>
<dbReference type="STRING" id="99656.SAMN05421659_101200"/>
<name>A0A1I0M5B5_9FIRM</name>
<protein>
    <submittedName>
        <fullName evidence="4">DNA-binding transcriptional regulator, AcrR family</fullName>
    </submittedName>
</protein>
<evidence type="ECO:0000313" key="4">
    <source>
        <dbReference type="EMBL" id="SEV83482.1"/>
    </source>
</evidence>
<feature type="DNA-binding region" description="H-T-H motif" evidence="2">
    <location>
        <begin position="24"/>
        <end position="43"/>
    </location>
</feature>
<reference evidence="4 5" key="1">
    <citation type="submission" date="2016-10" db="EMBL/GenBank/DDBJ databases">
        <authorList>
            <person name="de Groot N.N."/>
        </authorList>
    </citation>
    <scope>NUCLEOTIDE SEQUENCE [LARGE SCALE GENOMIC DNA]</scope>
    <source>
        <strain evidence="4 5">DSM 9179</strain>
    </source>
</reference>
<dbReference type="RefSeq" id="WP_092449674.1">
    <property type="nucleotide sequence ID" value="NZ_FOJI01000001.1"/>
</dbReference>
<evidence type="ECO:0000256" key="1">
    <source>
        <dbReference type="ARBA" id="ARBA00023125"/>
    </source>
</evidence>
<dbReference type="SUPFAM" id="SSF46689">
    <property type="entry name" value="Homeodomain-like"/>
    <property type="match status" value="1"/>
</dbReference>
<dbReference type="EMBL" id="FOJI01000001">
    <property type="protein sequence ID" value="SEV83482.1"/>
    <property type="molecule type" value="Genomic_DNA"/>
</dbReference>
<proteinExistence type="predicted"/>
<evidence type="ECO:0000259" key="3">
    <source>
        <dbReference type="PROSITE" id="PS50977"/>
    </source>
</evidence>
<dbReference type="Pfam" id="PF00440">
    <property type="entry name" value="TetR_N"/>
    <property type="match status" value="1"/>
</dbReference>
<dbReference type="InterPro" id="IPR009057">
    <property type="entry name" value="Homeodomain-like_sf"/>
</dbReference>
<gene>
    <name evidence="4" type="ORF">SAMN05421659_101200</name>
</gene>
<dbReference type="Gene3D" id="1.10.357.10">
    <property type="entry name" value="Tetracycline Repressor, domain 2"/>
    <property type="match status" value="1"/>
</dbReference>
<dbReference type="GO" id="GO:0003677">
    <property type="term" value="F:DNA binding"/>
    <property type="evidence" value="ECO:0007669"/>
    <property type="project" value="UniProtKB-UniRule"/>
</dbReference>
<dbReference type="AlphaFoldDB" id="A0A1I0M5B5"/>
<dbReference type="PROSITE" id="PS50977">
    <property type="entry name" value="HTH_TETR_2"/>
    <property type="match status" value="1"/>
</dbReference>
<feature type="domain" description="HTH tetR-type" evidence="3">
    <location>
        <begin position="1"/>
        <end position="61"/>
    </location>
</feature>
<accession>A0A1I0M5B5</accession>
<evidence type="ECO:0000256" key="2">
    <source>
        <dbReference type="PROSITE-ProRule" id="PRU00335"/>
    </source>
</evidence>
<dbReference type="InterPro" id="IPR001647">
    <property type="entry name" value="HTH_TetR"/>
</dbReference>
<keyword evidence="5" id="KW-1185">Reference proteome</keyword>